<name>A0A0D2EGC6_9EURO</name>
<feature type="domain" description="DUF6604" evidence="1">
    <location>
        <begin position="132"/>
        <end position="279"/>
    </location>
</feature>
<dbReference type="EMBL" id="KN847321">
    <property type="protein sequence ID" value="KIW53705.1"/>
    <property type="molecule type" value="Genomic_DNA"/>
</dbReference>
<evidence type="ECO:0000259" key="1">
    <source>
        <dbReference type="Pfam" id="PF20253"/>
    </source>
</evidence>
<dbReference type="InterPro" id="IPR046539">
    <property type="entry name" value="DUF6604"/>
</dbReference>
<evidence type="ECO:0000313" key="2">
    <source>
        <dbReference type="EMBL" id="KIW53705.1"/>
    </source>
</evidence>
<reference evidence="2 3" key="1">
    <citation type="submission" date="2015-01" db="EMBL/GenBank/DDBJ databases">
        <title>The Genome Sequence of Exophiala xenobiotica CBS118157.</title>
        <authorList>
            <consortium name="The Broad Institute Genomics Platform"/>
            <person name="Cuomo C."/>
            <person name="de Hoog S."/>
            <person name="Gorbushina A."/>
            <person name="Stielow B."/>
            <person name="Teixiera M."/>
            <person name="Abouelleil A."/>
            <person name="Chapman S.B."/>
            <person name="Priest M."/>
            <person name="Young S.K."/>
            <person name="Wortman J."/>
            <person name="Nusbaum C."/>
            <person name="Birren B."/>
        </authorList>
    </citation>
    <scope>NUCLEOTIDE SEQUENCE [LARGE SCALE GENOMIC DNA]</scope>
    <source>
        <strain evidence="2 3">CBS 118157</strain>
    </source>
</reference>
<dbReference type="Pfam" id="PF20253">
    <property type="entry name" value="DUF6604"/>
    <property type="match status" value="1"/>
</dbReference>
<protein>
    <recommendedName>
        <fullName evidence="1">DUF6604 domain-containing protein</fullName>
    </recommendedName>
</protein>
<dbReference type="HOGENOM" id="CLU_409945_0_0_1"/>
<accession>A0A0D2EGC6</accession>
<dbReference type="AlphaFoldDB" id="A0A0D2EGC6"/>
<gene>
    <name evidence="2" type="ORF">PV05_09251</name>
</gene>
<proteinExistence type="predicted"/>
<organism evidence="2 3">
    <name type="scientific">Exophiala xenobiotica</name>
    <dbReference type="NCBI Taxonomy" id="348802"/>
    <lineage>
        <taxon>Eukaryota</taxon>
        <taxon>Fungi</taxon>
        <taxon>Dikarya</taxon>
        <taxon>Ascomycota</taxon>
        <taxon>Pezizomycotina</taxon>
        <taxon>Eurotiomycetes</taxon>
        <taxon>Chaetothyriomycetidae</taxon>
        <taxon>Chaetothyriales</taxon>
        <taxon>Herpotrichiellaceae</taxon>
        <taxon>Exophiala</taxon>
    </lineage>
</organism>
<dbReference type="GeneID" id="25331159"/>
<evidence type="ECO:0000313" key="3">
    <source>
        <dbReference type="Proteomes" id="UP000054342"/>
    </source>
</evidence>
<dbReference type="OrthoDB" id="4821062at2759"/>
<dbReference type="RefSeq" id="XP_013314289.1">
    <property type="nucleotide sequence ID" value="XM_013458835.1"/>
</dbReference>
<sequence>MALSTSHKHNFDALPPDLLEVYLRYKRSTRAILLWLLEHGPEPDKPVRSVVLRELETMARTVKEKISYIPDIVHFYFRETISDRSKLSKYFRIQSSAAINDQATINHEHFTATQASLSISFSLSVVSVQTTYFSDSLTKIYNDLCIAFPLPELPNQRLSELQPSKCGLTRMSNRYDGLAVDEADTQEGEGNNHLTIIAQPVSSPVPPTFPDATEMQIRLTDDDLGMAFEIAATVQRIQEISSSVEHYWRLATRRTVSFPVASFTTNAAFASLRQLVDGLLQRESNLGLSTIYDTPFSFNDSKQYTDTSKVRGASSTLLGRLRHIVETLSEYQDGDMDVCDPFCLKCGHRLAKEVQTRVILGTAGSKSLSEALIGNMIQLVIFEMLPPGRIRGSTPLYQDFEELIRDVDPVDLNGHPWSVIFGLNILTQSYRVFLRTLKRPNLVSQCRVNALKLAQQVSSEIKLTLADSGTFPCRCAGTIGQHLHRMEVELQWYVGHNCWDLVNQAPWVAGNHVLEILDLCNYYGNHLLKYRHFVGAVLHSYNCLTKLGGLEKIPILEQLCVQFCGILFPGGTLPEANFYACWARCVGARLKFDQRHNGKHPHDNWCFTIPAPAAKAAAGIDIPEHRHHGKAECLLFQIKRQGYHISEDQWKDLARASKSPDQTQKGGVEKGGIQTNAKLSAGVTHTDMLLHLTTAIQETFTQSAETPLPSARLNVFAVFRKCAHVMSQVSDNVRCKEVEKNGGICICFCHAILDAAERIVKSRRFGELEVWQKDERFWVEEMKKAIQMSFGDVNAEDLLWDI</sequence>
<dbReference type="Proteomes" id="UP000054342">
    <property type="component" value="Unassembled WGS sequence"/>
</dbReference>
<keyword evidence="3" id="KW-1185">Reference proteome</keyword>